<dbReference type="AlphaFoldDB" id="A0AAN0IQJ3"/>
<dbReference type="PANTHER" id="PTHR46289:SF17">
    <property type="entry name" value="HAT C-TERMINAL DIMERISATION DOMAIN-CONTAINING PROTEIN"/>
    <property type="match status" value="1"/>
</dbReference>
<dbReference type="Proteomes" id="UP000007879">
    <property type="component" value="Unassembled WGS sequence"/>
</dbReference>
<proteinExistence type="predicted"/>
<accession>A0AAN0IQJ3</accession>
<dbReference type="RefSeq" id="XP_011407025.1">
    <property type="nucleotide sequence ID" value="XM_011408723.1"/>
</dbReference>
<dbReference type="GeneID" id="105314513"/>
<evidence type="ECO:0000313" key="2">
    <source>
        <dbReference type="Proteomes" id="UP000007879"/>
    </source>
</evidence>
<organism evidence="1 2">
    <name type="scientific">Amphimedon queenslandica</name>
    <name type="common">Sponge</name>
    <dbReference type="NCBI Taxonomy" id="400682"/>
    <lineage>
        <taxon>Eukaryota</taxon>
        <taxon>Metazoa</taxon>
        <taxon>Porifera</taxon>
        <taxon>Demospongiae</taxon>
        <taxon>Heteroscleromorpha</taxon>
        <taxon>Haplosclerida</taxon>
        <taxon>Niphatidae</taxon>
        <taxon>Amphimedon</taxon>
    </lineage>
</organism>
<name>A0AAN0IQJ3_AMPQE</name>
<keyword evidence="2" id="KW-1185">Reference proteome</keyword>
<protein>
    <submittedName>
        <fullName evidence="1">Uncharacterized protein</fullName>
    </submittedName>
</protein>
<reference evidence="1" key="2">
    <citation type="submission" date="2024-06" db="UniProtKB">
        <authorList>
            <consortium name="EnsemblMetazoa"/>
        </authorList>
    </citation>
    <scope>IDENTIFICATION</scope>
</reference>
<dbReference type="PANTHER" id="PTHR46289">
    <property type="entry name" value="52 KDA REPRESSOR OF THE INHIBITOR OF THE PROTEIN KINASE-LIKE PROTEIN-RELATED"/>
    <property type="match status" value="1"/>
</dbReference>
<sequence length="262" mass="29662">MMNIVRKVYFFEAHLKRQRKLEDVISDTQPSSTFNKLKDLCRTRWVQRLDAFTIFSSLYQSVLACFESIYLDGPALWSNDSITDANTLRHAITITDFISSFVITKSSLQYLHSLTANLQGSSTDIIHAVKEIETITSTIQNIRDNIDTYHDEWFTEIKEVCDTAGTVPSTPRTCARQAHCSNTPASSPSEHYLHTISIPLIDHLLFELKSRFSSHQPVALLSLCIVPSAMLVLPVPEFLTHSFQLADKYKDDLLSPNSFASE</sequence>
<reference evidence="2" key="1">
    <citation type="journal article" date="2010" name="Nature">
        <title>The Amphimedon queenslandica genome and the evolution of animal complexity.</title>
        <authorList>
            <person name="Srivastava M."/>
            <person name="Simakov O."/>
            <person name="Chapman J."/>
            <person name="Fahey B."/>
            <person name="Gauthier M.E."/>
            <person name="Mitros T."/>
            <person name="Richards G.S."/>
            <person name="Conaco C."/>
            <person name="Dacre M."/>
            <person name="Hellsten U."/>
            <person name="Larroux C."/>
            <person name="Putnam N.H."/>
            <person name="Stanke M."/>
            <person name="Adamska M."/>
            <person name="Darling A."/>
            <person name="Degnan S.M."/>
            <person name="Oakley T.H."/>
            <person name="Plachetzki D.C."/>
            <person name="Zhai Y."/>
            <person name="Adamski M."/>
            <person name="Calcino A."/>
            <person name="Cummins S.F."/>
            <person name="Goodstein D.M."/>
            <person name="Harris C."/>
            <person name="Jackson D.J."/>
            <person name="Leys S.P."/>
            <person name="Shu S."/>
            <person name="Woodcroft B.J."/>
            <person name="Vervoort M."/>
            <person name="Kosik K.S."/>
            <person name="Manning G."/>
            <person name="Degnan B.M."/>
            <person name="Rokhsar D.S."/>
        </authorList>
    </citation>
    <scope>NUCLEOTIDE SEQUENCE [LARGE SCALE GENOMIC DNA]</scope>
</reference>
<dbReference type="InterPro" id="IPR052958">
    <property type="entry name" value="IFN-induced_PKR_regulator"/>
</dbReference>
<evidence type="ECO:0000313" key="1">
    <source>
        <dbReference type="EnsemblMetazoa" id="XP_011407025.1"/>
    </source>
</evidence>
<dbReference type="KEGG" id="aqu:105314513"/>
<dbReference type="EnsemblMetazoa" id="XM_011408723.1">
    <property type="protein sequence ID" value="XP_011407025.1"/>
    <property type="gene ID" value="LOC105314513"/>
</dbReference>